<reference evidence="8 9" key="1">
    <citation type="journal article" date="2020" name="ISME J.">
        <title>Uncovering the hidden diversity of litter-decomposition mechanisms in mushroom-forming fungi.</title>
        <authorList>
            <person name="Floudas D."/>
            <person name="Bentzer J."/>
            <person name="Ahren D."/>
            <person name="Johansson T."/>
            <person name="Persson P."/>
            <person name="Tunlid A."/>
        </authorList>
    </citation>
    <scope>NUCLEOTIDE SEQUENCE [LARGE SCALE GENOMIC DNA]</scope>
    <source>
        <strain evidence="8 9">CBS 101986</strain>
    </source>
</reference>
<dbReference type="InterPro" id="IPR036388">
    <property type="entry name" value="WH-like_DNA-bd_sf"/>
</dbReference>
<dbReference type="Pfam" id="PF01336">
    <property type="entry name" value="tRNA_anti-codon"/>
    <property type="match status" value="1"/>
</dbReference>
<dbReference type="InterPro" id="IPR040260">
    <property type="entry name" value="RFA2-like"/>
</dbReference>
<protein>
    <recommendedName>
        <fullName evidence="10">Replication protein A C-terminal domain-containing protein</fullName>
    </recommendedName>
</protein>
<dbReference type="InterPro" id="IPR014892">
    <property type="entry name" value="RPA_C"/>
</dbReference>
<evidence type="ECO:0000256" key="5">
    <source>
        <dbReference type="ARBA" id="ARBA00023242"/>
    </source>
</evidence>
<dbReference type="CDD" id="cd04478">
    <property type="entry name" value="RPA2_DBD_D"/>
    <property type="match status" value="1"/>
</dbReference>
<dbReference type="InterPro" id="IPR014646">
    <property type="entry name" value="Rfa2/RPA32"/>
</dbReference>
<keyword evidence="9" id="KW-1185">Reference proteome</keyword>
<dbReference type="GO" id="GO:0005662">
    <property type="term" value="C:DNA replication factor A complex"/>
    <property type="evidence" value="ECO:0007669"/>
    <property type="project" value="TreeGrafter"/>
</dbReference>
<dbReference type="GO" id="GO:0006260">
    <property type="term" value="P:DNA replication"/>
    <property type="evidence" value="ECO:0007669"/>
    <property type="project" value="UniProtKB-KW"/>
</dbReference>
<evidence type="ECO:0000313" key="9">
    <source>
        <dbReference type="Proteomes" id="UP000567179"/>
    </source>
</evidence>
<feature type="domain" description="Replication protein A C-terminal" evidence="7">
    <location>
        <begin position="195"/>
        <end position="284"/>
    </location>
</feature>
<dbReference type="GO" id="GO:0000781">
    <property type="term" value="C:chromosome, telomeric region"/>
    <property type="evidence" value="ECO:0007669"/>
    <property type="project" value="TreeGrafter"/>
</dbReference>
<dbReference type="SUPFAM" id="SSF46785">
    <property type="entry name" value="Winged helix' DNA-binding domain"/>
    <property type="match status" value="1"/>
</dbReference>
<dbReference type="InterPro" id="IPR012340">
    <property type="entry name" value="NA-bd_OB-fold"/>
</dbReference>
<dbReference type="PANTHER" id="PTHR13989">
    <property type="entry name" value="REPLICATION PROTEIN A-RELATED"/>
    <property type="match status" value="1"/>
</dbReference>
<dbReference type="GO" id="GO:0035861">
    <property type="term" value="C:site of double-strand break"/>
    <property type="evidence" value="ECO:0007669"/>
    <property type="project" value="TreeGrafter"/>
</dbReference>
<dbReference type="Gene3D" id="1.10.10.10">
    <property type="entry name" value="Winged helix-like DNA-binding domain superfamily/Winged helix DNA-binding domain"/>
    <property type="match status" value="1"/>
</dbReference>
<dbReference type="Pfam" id="PF08784">
    <property type="entry name" value="RPA_C"/>
    <property type="match status" value="1"/>
</dbReference>
<keyword evidence="4" id="KW-0238">DNA-binding</keyword>
<evidence type="ECO:0000256" key="3">
    <source>
        <dbReference type="ARBA" id="ARBA00022705"/>
    </source>
</evidence>
<dbReference type="Gene3D" id="2.40.50.140">
    <property type="entry name" value="Nucleic acid-binding proteins"/>
    <property type="match status" value="1"/>
</dbReference>
<name>A0A8H5BWM9_9AGAR</name>
<evidence type="ECO:0000259" key="7">
    <source>
        <dbReference type="Pfam" id="PF08784"/>
    </source>
</evidence>
<dbReference type="EMBL" id="JAACJJ010000001">
    <property type="protein sequence ID" value="KAF5330919.1"/>
    <property type="molecule type" value="Genomic_DNA"/>
</dbReference>
<comment type="caution">
    <text evidence="8">The sequence shown here is derived from an EMBL/GenBank/DDBJ whole genome shotgun (WGS) entry which is preliminary data.</text>
</comment>
<evidence type="ECO:0000256" key="1">
    <source>
        <dbReference type="ARBA" id="ARBA00004123"/>
    </source>
</evidence>
<evidence type="ECO:0000313" key="8">
    <source>
        <dbReference type="EMBL" id="KAF5330919.1"/>
    </source>
</evidence>
<feature type="domain" description="OB" evidence="6">
    <location>
        <begin position="87"/>
        <end position="161"/>
    </location>
</feature>
<comment type="subcellular location">
    <subcellularLocation>
        <location evidence="1">Nucleus</location>
    </subcellularLocation>
</comment>
<dbReference type="Proteomes" id="UP000567179">
    <property type="component" value="Unassembled WGS sequence"/>
</dbReference>
<keyword evidence="3" id="KW-0235">DNA replication</keyword>
<dbReference type="AlphaFoldDB" id="A0A8H5BWM9"/>
<evidence type="ECO:0000256" key="4">
    <source>
        <dbReference type="ARBA" id="ARBA00023125"/>
    </source>
</evidence>
<dbReference type="GO" id="GO:0003697">
    <property type="term" value="F:single-stranded DNA binding"/>
    <property type="evidence" value="ECO:0007669"/>
    <property type="project" value="TreeGrafter"/>
</dbReference>
<dbReference type="SUPFAM" id="SSF50249">
    <property type="entry name" value="Nucleic acid-binding proteins"/>
    <property type="match status" value="1"/>
</dbReference>
<dbReference type="GO" id="GO:0000724">
    <property type="term" value="P:double-strand break repair via homologous recombination"/>
    <property type="evidence" value="ECO:0007669"/>
    <property type="project" value="TreeGrafter"/>
</dbReference>
<gene>
    <name evidence="8" type="ORF">D9619_005432</name>
</gene>
<proteinExistence type="inferred from homology"/>
<dbReference type="OrthoDB" id="25571at2759"/>
<dbReference type="GO" id="GO:0006289">
    <property type="term" value="P:nucleotide-excision repair"/>
    <property type="evidence" value="ECO:0007669"/>
    <property type="project" value="TreeGrafter"/>
</dbReference>
<evidence type="ECO:0008006" key="10">
    <source>
        <dbReference type="Google" id="ProtNLM"/>
    </source>
</evidence>
<dbReference type="InterPro" id="IPR036390">
    <property type="entry name" value="WH_DNA-bd_sf"/>
</dbReference>
<sequence>MSQFNDNYYGGGGGYLQGGSPFSQTGSPGGMRVRLFKPTLKKGDSNAAQRTEISNSLRPFTIAQINHATQAHTDAEWRVDDVEIGQVSIVAQVVSIQKQTTNCVYILDDGSGQVEARHWVDSSSDEDGSKWSDIEENRYVRVTGGLKSFGKKRYINASHIRNVTDPHEIYFHVLEAIAVTLTIERGPPSNPNAANARTKVESGAGISAYSAQSNAPAHNDQFAHLPALQRKIVHFIMSQPLQDEGIHVAAIAKAIGASGEDARKISDALDRLMDDGHVFTTIDDSHFNVSL</sequence>
<organism evidence="8 9">
    <name type="scientific">Psilocybe cf. subviscida</name>
    <dbReference type="NCBI Taxonomy" id="2480587"/>
    <lineage>
        <taxon>Eukaryota</taxon>
        <taxon>Fungi</taxon>
        <taxon>Dikarya</taxon>
        <taxon>Basidiomycota</taxon>
        <taxon>Agaricomycotina</taxon>
        <taxon>Agaricomycetes</taxon>
        <taxon>Agaricomycetidae</taxon>
        <taxon>Agaricales</taxon>
        <taxon>Agaricineae</taxon>
        <taxon>Strophariaceae</taxon>
        <taxon>Psilocybe</taxon>
    </lineage>
</organism>
<dbReference type="PANTHER" id="PTHR13989:SF16">
    <property type="entry name" value="REPLICATION PROTEIN A2"/>
    <property type="match status" value="1"/>
</dbReference>
<evidence type="ECO:0000256" key="2">
    <source>
        <dbReference type="ARBA" id="ARBA00007815"/>
    </source>
</evidence>
<accession>A0A8H5BWM9</accession>
<dbReference type="InterPro" id="IPR004365">
    <property type="entry name" value="NA-bd_OB_tRNA"/>
</dbReference>
<dbReference type="PIRSF" id="PIRSF036949">
    <property type="entry name" value="RPA32"/>
    <property type="match status" value="1"/>
</dbReference>
<evidence type="ECO:0000259" key="6">
    <source>
        <dbReference type="Pfam" id="PF01336"/>
    </source>
</evidence>
<comment type="similarity">
    <text evidence="2">Belongs to the replication factor A protein 2 family.</text>
</comment>
<keyword evidence="5" id="KW-0539">Nucleus</keyword>